<feature type="region of interest" description="Disordered" evidence="1">
    <location>
        <begin position="1"/>
        <end position="46"/>
    </location>
</feature>
<sequence length="46" mass="5104">MAKGQVRSNREVRKPKKDKSASTDKSSSPVAGRFATQIKDAEKQKK</sequence>
<accession>A0A256EXT4</accession>
<dbReference type="AlphaFoldDB" id="A0A256EXT4"/>
<organism evidence="2 3">
    <name type="scientific">Brucella thiophenivorans</name>
    <dbReference type="NCBI Taxonomy" id="571255"/>
    <lineage>
        <taxon>Bacteria</taxon>
        <taxon>Pseudomonadati</taxon>
        <taxon>Pseudomonadota</taxon>
        <taxon>Alphaproteobacteria</taxon>
        <taxon>Hyphomicrobiales</taxon>
        <taxon>Brucellaceae</taxon>
        <taxon>Brucella/Ochrobactrum group</taxon>
        <taxon>Brucella</taxon>
    </lineage>
</organism>
<gene>
    <name evidence="2" type="ORF">CEV31_4162</name>
</gene>
<keyword evidence="3" id="KW-1185">Reference proteome</keyword>
<dbReference type="EMBL" id="NNRJ01000076">
    <property type="protein sequence ID" value="OYR07425.1"/>
    <property type="molecule type" value="Genomic_DNA"/>
</dbReference>
<feature type="compositionally biased region" description="Basic and acidic residues" evidence="1">
    <location>
        <begin position="8"/>
        <end position="22"/>
    </location>
</feature>
<evidence type="ECO:0000256" key="1">
    <source>
        <dbReference type="SAM" id="MobiDB-lite"/>
    </source>
</evidence>
<comment type="caution">
    <text evidence="2">The sequence shown here is derived from an EMBL/GenBank/DDBJ whole genome shotgun (WGS) entry which is preliminary data.</text>
</comment>
<dbReference type="Proteomes" id="UP000215590">
    <property type="component" value="Unassembled WGS sequence"/>
</dbReference>
<evidence type="ECO:0000313" key="3">
    <source>
        <dbReference type="Proteomes" id="UP000215590"/>
    </source>
</evidence>
<name>A0A256EXT4_9HYPH</name>
<reference evidence="2 3" key="1">
    <citation type="submission" date="2017-07" db="EMBL/GenBank/DDBJ databases">
        <title>Phylogenetic study on the rhizospheric bacterium Ochrobactrum sp. A44.</title>
        <authorList>
            <person name="Krzyzanowska D.M."/>
            <person name="Ossowicki A."/>
            <person name="Rajewska M."/>
            <person name="Maciag T."/>
            <person name="Kaczynski Z."/>
            <person name="Czerwicka M."/>
            <person name="Jafra S."/>
        </authorList>
    </citation>
    <scope>NUCLEOTIDE SEQUENCE [LARGE SCALE GENOMIC DNA]</scope>
    <source>
        <strain evidence="2 3">DSM 7216</strain>
    </source>
</reference>
<proteinExistence type="predicted"/>
<evidence type="ECO:0000313" key="2">
    <source>
        <dbReference type="EMBL" id="OYR07425.1"/>
    </source>
</evidence>
<protein>
    <submittedName>
        <fullName evidence="2">Uncharacterized protein</fullName>
    </submittedName>
</protein>